<evidence type="ECO:0000256" key="7">
    <source>
        <dbReference type="ARBA" id="ARBA00022884"/>
    </source>
</evidence>
<evidence type="ECO:0000256" key="11">
    <source>
        <dbReference type="ARBA" id="ARBA00046380"/>
    </source>
</evidence>
<dbReference type="InterPro" id="IPR028629">
    <property type="entry name" value="Cas9"/>
</dbReference>
<organism evidence="14 15">
    <name type="scientific">Sphingobacterium spiritivorum</name>
    <name type="common">Flavobacterium spiritivorum</name>
    <dbReference type="NCBI Taxonomy" id="258"/>
    <lineage>
        <taxon>Bacteria</taxon>
        <taxon>Pseudomonadati</taxon>
        <taxon>Bacteroidota</taxon>
        <taxon>Sphingobacteriia</taxon>
        <taxon>Sphingobacteriales</taxon>
        <taxon>Sphingobacteriaceae</taxon>
        <taxon>Sphingobacterium</taxon>
    </lineage>
</organism>
<evidence type="ECO:0000256" key="5">
    <source>
        <dbReference type="ARBA" id="ARBA00022801"/>
    </source>
</evidence>
<comment type="subunit">
    <text evidence="11">Monomer. Binds crRNA and tracrRNA.</text>
</comment>
<dbReference type="GO" id="GO:0003723">
    <property type="term" value="F:RNA binding"/>
    <property type="evidence" value="ECO:0007669"/>
    <property type="project" value="UniProtKB-UniRule"/>
</dbReference>
<dbReference type="GO" id="GO:0051607">
    <property type="term" value="P:defense response to virus"/>
    <property type="evidence" value="ECO:0007669"/>
    <property type="project" value="UniProtKB-KW"/>
</dbReference>
<feature type="domain" description="HNH Cas9-type" evidence="13">
    <location>
        <begin position="254"/>
        <end position="365"/>
    </location>
</feature>
<evidence type="ECO:0000256" key="4">
    <source>
        <dbReference type="ARBA" id="ARBA00022759"/>
    </source>
</evidence>
<dbReference type="Proteomes" id="UP000254893">
    <property type="component" value="Unassembled WGS sequence"/>
</dbReference>
<proteinExistence type="predicted"/>
<keyword evidence="7" id="KW-0694">RNA-binding</keyword>
<evidence type="ECO:0000259" key="13">
    <source>
        <dbReference type="PROSITE" id="PS51749"/>
    </source>
</evidence>
<dbReference type="GO" id="GO:0046872">
    <property type="term" value="F:metal ion binding"/>
    <property type="evidence" value="ECO:0007669"/>
    <property type="project" value="UniProtKB-KW"/>
</dbReference>
<dbReference type="InterPro" id="IPR036397">
    <property type="entry name" value="RNaseH_sf"/>
</dbReference>
<keyword evidence="8" id="KW-0051">Antiviral defense</keyword>
<keyword evidence="2 12" id="KW-0540">Nuclease</keyword>
<evidence type="ECO:0000256" key="10">
    <source>
        <dbReference type="ARBA" id="ARBA00023211"/>
    </source>
</evidence>
<dbReference type="PROSITE" id="PS51749">
    <property type="entry name" value="HNH_CAS9"/>
    <property type="match status" value="1"/>
</dbReference>
<accession>A0A380BM17</accession>
<evidence type="ECO:0000313" key="15">
    <source>
        <dbReference type="Proteomes" id="UP000254893"/>
    </source>
</evidence>
<evidence type="ECO:0000256" key="9">
    <source>
        <dbReference type="ARBA" id="ARBA00023125"/>
    </source>
</evidence>
<sequence>MISSRLDKVENISVDFMTREIEQKIWHIIYSVNDKTEYEKALKSFAEKNHLEENSFSEAFKKFPPFKSEYGAFSEKAVKKLLPLMRMGKFWNYNNISEQSKSRIQKIITGEYDENIKDKVREKAIHLTTETDFQGLQLWLAQYIVYGRHSEAAMLGKWNSADDLEEFLKEFKQHSLRNPIVEQVITETLRVVKDIWLKYGNGAKDFFREIHIELGREMKLPAEERERLTRQISENENTNFRIKALLAEMMDDKSVENVRPFSPMQQEILKIYEEGVLNSEIEIDDDILKISKTAQPSSSDLKRYKLWLEQKYKSPYTGQIIPLNKLFTPEYEIEHIIPQSRYFDDSFSNKVICESAVYNGGQWAS</sequence>
<dbReference type="GO" id="GO:0016787">
    <property type="term" value="F:hydrolase activity"/>
    <property type="evidence" value="ECO:0007669"/>
    <property type="project" value="UniProtKB-KW"/>
</dbReference>
<keyword evidence="5 12" id="KW-0378">Hydrolase</keyword>
<evidence type="ECO:0000256" key="8">
    <source>
        <dbReference type="ARBA" id="ARBA00023118"/>
    </source>
</evidence>
<dbReference type="EMBL" id="UGYW01000002">
    <property type="protein sequence ID" value="SUJ03438.1"/>
    <property type="molecule type" value="Genomic_DNA"/>
</dbReference>
<dbReference type="GO" id="GO:0004519">
    <property type="term" value="F:endonuclease activity"/>
    <property type="evidence" value="ECO:0007669"/>
    <property type="project" value="UniProtKB-UniRule"/>
</dbReference>
<dbReference type="Pfam" id="PF13395">
    <property type="entry name" value="HNH_4"/>
    <property type="match status" value="1"/>
</dbReference>
<evidence type="ECO:0000313" key="14">
    <source>
        <dbReference type="EMBL" id="SUJ03438.1"/>
    </source>
</evidence>
<reference evidence="14 15" key="1">
    <citation type="submission" date="2018-06" db="EMBL/GenBank/DDBJ databases">
        <authorList>
            <consortium name="Pathogen Informatics"/>
            <person name="Doyle S."/>
        </authorList>
    </citation>
    <scope>NUCLEOTIDE SEQUENCE [LARGE SCALE GENOMIC DNA]</scope>
    <source>
        <strain evidence="14 15">NCTC11388</strain>
    </source>
</reference>
<dbReference type="Gene3D" id="3.30.420.10">
    <property type="entry name" value="Ribonuclease H-like superfamily/Ribonuclease H"/>
    <property type="match status" value="1"/>
</dbReference>
<evidence type="ECO:0000256" key="3">
    <source>
        <dbReference type="ARBA" id="ARBA00022723"/>
    </source>
</evidence>
<keyword evidence="10" id="KW-0464">Manganese</keyword>
<evidence type="ECO:0000256" key="2">
    <source>
        <dbReference type="ARBA" id="ARBA00022722"/>
    </source>
</evidence>
<evidence type="ECO:0000256" key="12">
    <source>
        <dbReference type="PROSITE-ProRule" id="PRU01085"/>
    </source>
</evidence>
<dbReference type="NCBIfam" id="TIGR01865">
    <property type="entry name" value="cas_Csn1"/>
    <property type="match status" value="1"/>
</dbReference>
<gene>
    <name evidence="14" type="ORF">NCTC11388_01262</name>
</gene>
<comment type="cofactor">
    <cofactor evidence="1">
        <name>Mg(2+)</name>
        <dbReference type="ChEBI" id="CHEBI:18420"/>
    </cofactor>
</comment>
<keyword evidence="6" id="KW-0460">Magnesium</keyword>
<dbReference type="AlphaFoldDB" id="A0A380BM17"/>
<evidence type="ECO:0000256" key="6">
    <source>
        <dbReference type="ARBA" id="ARBA00022842"/>
    </source>
</evidence>
<protein>
    <submittedName>
        <fullName evidence="14">Uncharacterized protein conserved in bacteria</fullName>
    </submittedName>
</protein>
<keyword evidence="9 12" id="KW-0238">DNA-binding</keyword>
<keyword evidence="3" id="KW-0479">Metal-binding</keyword>
<dbReference type="InterPro" id="IPR003615">
    <property type="entry name" value="HNH_nuc"/>
</dbReference>
<keyword evidence="4 12" id="KW-0255">Endonuclease</keyword>
<dbReference type="GO" id="GO:0003677">
    <property type="term" value="F:DNA binding"/>
    <property type="evidence" value="ECO:0007669"/>
    <property type="project" value="UniProtKB-UniRule"/>
</dbReference>
<dbReference type="InterPro" id="IPR033114">
    <property type="entry name" value="HNH_CAS9"/>
</dbReference>
<name>A0A380BM17_SPHSI</name>
<evidence type="ECO:0000256" key="1">
    <source>
        <dbReference type="ARBA" id="ARBA00001946"/>
    </source>
</evidence>